<keyword evidence="2" id="KW-1185">Reference proteome</keyword>
<proteinExistence type="predicted"/>
<sequence length="298" mass="32180">MKSIVKTAVLAMAAMALAACGQKEQYDAYGNFEATDLTLSAETSGKILEFGVAEGDTVTVGEAIALIDTTQLHHQLRQLVYRQSASNVSRPDIALQLAASKRELKKQIHERERVKNLLAEGAATQKQLDDIDAGIEVLEQTIAAKHSALRTNTASIDESSAAINAQIEQVADLIADCRISSPIAGTVLTKYCEAGEYAVPGKPLLKIADLSRIYLRAYFTSEQLAGIKLGQKVTVVANFGGEELYEYPGTVTWISSESEFTPKNIQTQDSRSNLVYAVKIAVANDGRLKIGGYGNVRL</sequence>
<gene>
    <name evidence="1" type="ORF">E5358_04245</name>
</gene>
<protein>
    <submittedName>
        <fullName evidence="1">HlyD family efflux transporter periplasmic adaptor subunit</fullName>
    </submittedName>
</protein>
<organism evidence="1 2">
    <name type="scientific">Palleniella muris</name>
    <dbReference type="NCBI Taxonomy" id="3038145"/>
    <lineage>
        <taxon>Bacteria</taxon>
        <taxon>Pseudomonadati</taxon>
        <taxon>Bacteroidota</taxon>
        <taxon>Bacteroidia</taxon>
        <taxon>Bacteroidales</taxon>
        <taxon>Prevotellaceae</taxon>
        <taxon>Palleniella</taxon>
    </lineage>
</organism>
<comment type="caution">
    <text evidence="1">The sequence shown here is derived from an EMBL/GenBank/DDBJ whole genome shotgun (WGS) entry which is preliminary data.</text>
</comment>
<reference evidence="1" key="1">
    <citation type="submission" date="2019-04" db="EMBL/GenBank/DDBJ databases">
        <title>Microbes associate with the intestines of laboratory mice.</title>
        <authorList>
            <person name="Navarre W."/>
            <person name="Wong E."/>
            <person name="Huang K."/>
            <person name="Tropini C."/>
            <person name="Ng K."/>
            <person name="Yu B."/>
        </authorList>
    </citation>
    <scope>NUCLEOTIDE SEQUENCE</scope>
    <source>
        <strain evidence="1">NM73_A23</strain>
    </source>
</reference>
<evidence type="ECO:0000313" key="2">
    <source>
        <dbReference type="Proteomes" id="UP000308886"/>
    </source>
</evidence>
<dbReference type="EMBL" id="SRZC01000005">
    <property type="protein sequence ID" value="TGX83161.1"/>
    <property type="molecule type" value="Genomic_DNA"/>
</dbReference>
<evidence type="ECO:0000313" key="1">
    <source>
        <dbReference type="EMBL" id="TGX83161.1"/>
    </source>
</evidence>
<dbReference type="Proteomes" id="UP000308886">
    <property type="component" value="Unassembled WGS sequence"/>
</dbReference>
<accession>A0AC61QS85</accession>
<name>A0AC61QS85_9BACT</name>